<comment type="similarity">
    <text evidence="1">Belongs to the outer membrane porin (Opr) (TC 1.B.25) family.</text>
</comment>
<dbReference type="InterPro" id="IPR005318">
    <property type="entry name" value="OM_porin_bac"/>
</dbReference>
<comment type="caution">
    <text evidence="5">The sequence shown here is derived from an EMBL/GenBank/DDBJ whole genome shotgun (WGS) entry which is preliminary data.</text>
</comment>
<keyword evidence="2" id="KW-0813">Transport</keyword>
<dbReference type="OrthoDB" id="6759120at2"/>
<dbReference type="EMBL" id="LGSI01000058">
    <property type="protein sequence ID" value="OCR23118.1"/>
    <property type="molecule type" value="Genomic_DNA"/>
</dbReference>
<evidence type="ECO:0000256" key="2">
    <source>
        <dbReference type="ARBA" id="ARBA00022448"/>
    </source>
</evidence>
<dbReference type="PANTHER" id="PTHR34596">
    <property type="entry name" value="CHITOPORIN"/>
    <property type="match status" value="1"/>
</dbReference>
<protein>
    <recommendedName>
        <fullName evidence="7">Porin</fullName>
    </recommendedName>
</protein>
<dbReference type="Gene3D" id="2.40.160.10">
    <property type="entry name" value="Porin"/>
    <property type="match status" value="1"/>
</dbReference>
<evidence type="ECO:0000313" key="6">
    <source>
        <dbReference type="Proteomes" id="UP000093104"/>
    </source>
</evidence>
<dbReference type="PANTHER" id="PTHR34596:SF2">
    <property type="entry name" value="CHITOPORIN"/>
    <property type="match status" value="1"/>
</dbReference>
<evidence type="ECO:0008006" key="7">
    <source>
        <dbReference type="Google" id="ProtNLM"/>
    </source>
</evidence>
<dbReference type="InterPro" id="IPR023614">
    <property type="entry name" value="Porin_dom_sf"/>
</dbReference>
<accession>A0A1C7Z3M9</accession>
<reference evidence="5 6" key="1">
    <citation type="submission" date="2015-07" db="EMBL/GenBank/DDBJ databases">
        <title>Draft genome sequence of a diazotrophic, plant growth-promoting rhizobacterium of the Pseudomonas syringae complex.</title>
        <authorList>
            <person name="Patten C.L."/>
            <person name="Jeong H."/>
        </authorList>
    </citation>
    <scope>NUCLEOTIDE SEQUENCE [LARGE SCALE GENOMIC DNA]</scope>
    <source>
        <strain evidence="5 6">GR12-2</strain>
    </source>
</reference>
<evidence type="ECO:0000256" key="4">
    <source>
        <dbReference type="SAM" id="SignalP"/>
    </source>
</evidence>
<dbReference type="GO" id="GO:0016020">
    <property type="term" value="C:membrane"/>
    <property type="evidence" value="ECO:0007669"/>
    <property type="project" value="InterPro"/>
</dbReference>
<organism evidence="5 6">
    <name type="scientific">Pseudomonas syringae</name>
    <dbReference type="NCBI Taxonomy" id="317"/>
    <lineage>
        <taxon>Bacteria</taxon>
        <taxon>Pseudomonadati</taxon>
        <taxon>Pseudomonadota</taxon>
        <taxon>Gammaproteobacteria</taxon>
        <taxon>Pseudomonadales</taxon>
        <taxon>Pseudomonadaceae</taxon>
        <taxon>Pseudomonas</taxon>
    </lineage>
</organism>
<evidence type="ECO:0000313" key="5">
    <source>
        <dbReference type="EMBL" id="OCR23118.1"/>
    </source>
</evidence>
<evidence type="ECO:0000256" key="1">
    <source>
        <dbReference type="ARBA" id="ARBA00009075"/>
    </source>
</evidence>
<sequence>MKLIASMIVLATASAATALAHADQADSKGFIEDSSLKLLNRNYYLNREYSHGESNNAGRNAFKPKDERNGYSQEWTDAISATYTSGFTQGLVGVGLDAYSYYAFALDTGGGRTGTGNMMVGADGYPEDSMSKSGGSLKMRVSDTTFRYGTMSTSAPVFAAHGSKIFPATVRGLQITSKDIKDLDLEFGHFTAGSGSREGKTNGHLSTTYSPYTSVNNLDIEEVNYLGGLYTISDQLNVTLYGADVKDVWHQYYGNVNYANALTDNQSVLLDFNIYKTNDSGDAKLGPISNVIWSMQGGYTYSAHTFTLAWQQVDGDTPFDYLGFGDKSSGDSIFVANSVSWSDFNAPGEKSWQARYDLNFKTYGVPGLTLMARYLKGWDIDASHTPTTSAFYQFYGEDARHHELDLWARYTVQSGAAKDLSFKLQHAIHRANAAQGDGNITETRLVIDYPINVF</sequence>
<feature type="chain" id="PRO_5008892084" description="Porin" evidence="4">
    <location>
        <begin position="23"/>
        <end position="454"/>
    </location>
</feature>
<dbReference type="AlphaFoldDB" id="A0A1C7Z3M9"/>
<name>A0A1C7Z3M9_PSESX</name>
<proteinExistence type="inferred from homology"/>
<dbReference type="Pfam" id="PF03573">
    <property type="entry name" value="OprD"/>
    <property type="match status" value="1"/>
</dbReference>
<dbReference type="Proteomes" id="UP000093104">
    <property type="component" value="Unassembled WGS sequence"/>
</dbReference>
<dbReference type="RefSeq" id="WP_065834994.1">
    <property type="nucleotide sequence ID" value="NZ_LGSI01000058.1"/>
</dbReference>
<dbReference type="PATRIC" id="fig|317.243.peg.689"/>
<dbReference type="GO" id="GO:0015288">
    <property type="term" value="F:porin activity"/>
    <property type="evidence" value="ECO:0007669"/>
    <property type="project" value="TreeGrafter"/>
</dbReference>
<gene>
    <name evidence="5" type="ORF">AFK24_20680</name>
</gene>
<evidence type="ECO:0000256" key="3">
    <source>
        <dbReference type="ARBA" id="ARBA00022729"/>
    </source>
</evidence>
<keyword evidence="3 4" id="KW-0732">Signal</keyword>
<feature type="signal peptide" evidence="4">
    <location>
        <begin position="1"/>
        <end position="22"/>
    </location>
</feature>